<gene>
    <name evidence="2" type="ORF">PCOR1329_LOCUS83583</name>
</gene>
<keyword evidence="3" id="KW-1185">Reference proteome</keyword>
<dbReference type="EMBL" id="CAUYUJ010022126">
    <property type="protein sequence ID" value="CAK0909074.1"/>
    <property type="molecule type" value="Genomic_DNA"/>
</dbReference>
<evidence type="ECO:0000313" key="3">
    <source>
        <dbReference type="Proteomes" id="UP001189429"/>
    </source>
</evidence>
<organism evidence="2 3">
    <name type="scientific">Prorocentrum cordatum</name>
    <dbReference type="NCBI Taxonomy" id="2364126"/>
    <lineage>
        <taxon>Eukaryota</taxon>
        <taxon>Sar</taxon>
        <taxon>Alveolata</taxon>
        <taxon>Dinophyceae</taxon>
        <taxon>Prorocentrales</taxon>
        <taxon>Prorocentraceae</taxon>
        <taxon>Prorocentrum</taxon>
    </lineage>
</organism>
<comment type="caution">
    <text evidence="2">The sequence shown here is derived from an EMBL/GenBank/DDBJ whole genome shotgun (WGS) entry which is preliminary data.</text>
</comment>
<name>A0ABN9Y8S3_9DINO</name>
<feature type="region of interest" description="Disordered" evidence="1">
    <location>
        <begin position="39"/>
        <end position="73"/>
    </location>
</feature>
<dbReference type="Proteomes" id="UP001189429">
    <property type="component" value="Unassembled WGS sequence"/>
</dbReference>
<reference evidence="2" key="1">
    <citation type="submission" date="2023-10" db="EMBL/GenBank/DDBJ databases">
        <authorList>
            <person name="Chen Y."/>
            <person name="Shah S."/>
            <person name="Dougan E. K."/>
            <person name="Thang M."/>
            <person name="Chan C."/>
        </authorList>
    </citation>
    <scope>NUCLEOTIDE SEQUENCE [LARGE SCALE GENOMIC DNA]</scope>
</reference>
<protein>
    <submittedName>
        <fullName evidence="2">Uncharacterized protein</fullName>
    </submittedName>
</protein>
<evidence type="ECO:0000313" key="2">
    <source>
        <dbReference type="EMBL" id="CAK0909074.1"/>
    </source>
</evidence>
<accession>A0ABN9Y8S3</accession>
<evidence type="ECO:0000256" key="1">
    <source>
        <dbReference type="SAM" id="MobiDB-lite"/>
    </source>
</evidence>
<feature type="region of interest" description="Disordered" evidence="1">
    <location>
        <begin position="1"/>
        <end position="20"/>
    </location>
</feature>
<sequence>MPPHITVTPEDGMRQPWTGNDRVDRNLFAMDRAIEVRQSGSRVMSRAHVGRTPAGDASATARAGKPTKPDRDRRKLVFPQVQEHQLAVEGEQEAVTHDRQMEASKNRLADALVFATRRVRQEKPRNAEQVDMMTMSSIPYIIVARMLSVSTNSSTHERGTRRGYAKIHRRTSSPSPTLWIFLGYHSSAGGARQRPHHS</sequence>
<proteinExistence type="predicted"/>